<dbReference type="PANTHER" id="PTHR36442">
    <property type="entry name" value="CYCLIC-DI-AMP PHOSPHODIESTERASE PGPH"/>
    <property type="match status" value="1"/>
</dbReference>
<evidence type="ECO:0000313" key="3">
    <source>
        <dbReference type="EMBL" id="TFH82004.1"/>
    </source>
</evidence>
<dbReference type="SUPFAM" id="SSF109604">
    <property type="entry name" value="HD-domain/PDEase-like"/>
    <property type="match status" value="1"/>
</dbReference>
<keyword evidence="1" id="KW-0472">Membrane</keyword>
<protein>
    <submittedName>
        <fullName evidence="3">HDIG domain-containing protein</fullName>
    </submittedName>
</protein>
<feature type="transmembrane region" description="Helical" evidence="1">
    <location>
        <begin position="261"/>
        <end position="284"/>
    </location>
</feature>
<dbReference type="PROSITE" id="PS51831">
    <property type="entry name" value="HD"/>
    <property type="match status" value="1"/>
</dbReference>
<dbReference type="InterPro" id="IPR006674">
    <property type="entry name" value="HD_domain"/>
</dbReference>
<dbReference type="InterPro" id="IPR011624">
    <property type="entry name" value="Metal-dep_PHydrolase_7TM_extra"/>
</dbReference>
<feature type="transmembrane region" description="Helical" evidence="1">
    <location>
        <begin position="296"/>
        <end position="313"/>
    </location>
</feature>
<comment type="caution">
    <text evidence="3">The sequence shown here is derived from an EMBL/GenBank/DDBJ whole genome shotgun (WGS) entry which is preliminary data.</text>
</comment>
<proteinExistence type="predicted"/>
<dbReference type="InterPro" id="IPR052722">
    <property type="entry name" value="PgpH_phosphodiesterase"/>
</dbReference>
<feature type="transmembrane region" description="Helical" evidence="1">
    <location>
        <begin position="320"/>
        <end position="338"/>
    </location>
</feature>
<dbReference type="InterPro" id="IPR006675">
    <property type="entry name" value="HDIG_dom"/>
</dbReference>
<name>A0A4Y8VNA0_9BACT</name>
<evidence type="ECO:0000259" key="2">
    <source>
        <dbReference type="PROSITE" id="PS51831"/>
    </source>
</evidence>
<evidence type="ECO:0000256" key="1">
    <source>
        <dbReference type="SAM" id="Phobius"/>
    </source>
</evidence>
<dbReference type="RefSeq" id="WP_134843279.1">
    <property type="nucleotide sequence ID" value="NZ_JBOLBK010000043.1"/>
</dbReference>
<keyword evidence="1" id="KW-1133">Transmembrane helix</keyword>
<dbReference type="Proteomes" id="UP000297872">
    <property type="component" value="Unassembled WGS sequence"/>
</dbReference>
<evidence type="ECO:0000313" key="4">
    <source>
        <dbReference type="Proteomes" id="UP000297872"/>
    </source>
</evidence>
<dbReference type="AlphaFoldDB" id="A0A4Y8VNA0"/>
<feature type="transmembrane region" description="Helical" evidence="1">
    <location>
        <begin position="350"/>
        <end position="376"/>
    </location>
</feature>
<dbReference type="PANTHER" id="PTHR36442:SF1">
    <property type="entry name" value="CYCLIC-DI-AMP PHOSPHODIESTERASE PGPH"/>
    <property type="match status" value="1"/>
</dbReference>
<dbReference type="InterPro" id="IPR003607">
    <property type="entry name" value="HD/PDEase_dom"/>
</dbReference>
<dbReference type="NCBIfam" id="TIGR00277">
    <property type="entry name" value="HDIG"/>
    <property type="match status" value="1"/>
</dbReference>
<dbReference type="Gene3D" id="1.10.3210.10">
    <property type="entry name" value="Hypothetical protein af1432"/>
    <property type="match status" value="1"/>
</dbReference>
<sequence>MSIFNNPEENYWRNLVTKAILVCMTVAVIVWFLPRNEGRQYRYDVGKPWMYGSVIAKFDFPIYKTDEAIKHEQDSMMNQFQPYYGLNPTVENVQVNRFLHDFQKGIPGLPNDFVGLIANELHNVYQMGIINTTEYNRIFKDSTSTIRIISGKNVKSVPIKSFYSTIAAYEHLFANEKLAAQRPLLSRCNLNNYIEANIIYEKEKSETEKNDLLSSIPLASGMVMSGQKIVDRGEVISDYTFRVLTSFDKEMKRRTSTEEEITTTIIGQVLFVFILVMMFTSYLSLFRKDYFEKPRSITMLYAMITLFPILVSLMMKHNFFSVYIIPFAMVPIFVRVFMDSRTAFITHVTMILICAAAVKYQYEFIIVQLASGLVAIYSLRELSKRSQIFITALLVTVASGVVYLALQLMQDNEVFNIDTSMYTHFTINGIFLLLSYPLMYLIEKLFGFISNVTLFELSNTNKGLLRNLSEIAPGTFQHSITVGNLAAEIANRIHANSLLVRTGALYHDIGKMSNPVFFTENQAGVNPHDQLTDLESAQIIISHVTEGLKMAEKANLPGIIKDFISTHHGTGLTKYFYINYCNAHPDENVNKELFQYPGPNPFTREQAILMMADTVEAASRSLNEYTEESISTLINKLIDGQVAEGFFKECPITFRDIALAKVVLTERLKSIYHTRISYPHLNK</sequence>
<dbReference type="CDD" id="cd00077">
    <property type="entry name" value="HDc"/>
    <property type="match status" value="1"/>
</dbReference>
<dbReference type="InterPro" id="IPR011621">
    <property type="entry name" value="Metal-dep_PHydrolase_7TM_intra"/>
</dbReference>
<feature type="transmembrane region" description="Helical" evidence="1">
    <location>
        <begin position="421"/>
        <end position="442"/>
    </location>
</feature>
<dbReference type="Pfam" id="PF07698">
    <property type="entry name" value="7TM-7TMR_HD"/>
    <property type="match status" value="1"/>
</dbReference>
<gene>
    <name evidence="3" type="ORF">EXN75_07180</name>
</gene>
<feature type="transmembrane region" description="Helical" evidence="1">
    <location>
        <begin position="388"/>
        <end position="409"/>
    </location>
</feature>
<organism evidence="3 4">
    <name type="scientific">Segatella hominis</name>
    <dbReference type="NCBI Taxonomy" id="2518605"/>
    <lineage>
        <taxon>Bacteria</taxon>
        <taxon>Pseudomonadati</taxon>
        <taxon>Bacteroidota</taxon>
        <taxon>Bacteroidia</taxon>
        <taxon>Bacteroidales</taxon>
        <taxon>Prevotellaceae</taxon>
        <taxon>Segatella</taxon>
    </lineage>
</organism>
<dbReference type="Pfam" id="PF07697">
    <property type="entry name" value="7TMR-HDED"/>
    <property type="match status" value="1"/>
</dbReference>
<keyword evidence="4" id="KW-1185">Reference proteome</keyword>
<keyword evidence="1" id="KW-0812">Transmembrane</keyword>
<dbReference type="OrthoDB" id="9806952at2"/>
<dbReference type="SMART" id="SM00471">
    <property type="entry name" value="HDc"/>
    <property type="match status" value="1"/>
</dbReference>
<accession>A0A4Y8VNA0</accession>
<dbReference type="EMBL" id="SGVY01000014">
    <property type="protein sequence ID" value="TFH82004.1"/>
    <property type="molecule type" value="Genomic_DNA"/>
</dbReference>
<feature type="domain" description="HD" evidence="2">
    <location>
        <begin position="475"/>
        <end position="569"/>
    </location>
</feature>
<feature type="transmembrane region" description="Helical" evidence="1">
    <location>
        <begin position="15"/>
        <end position="33"/>
    </location>
</feature>
<reference evidence="3 4" key="1">
    <citation type="submission" date="2019-02" db="EMBL/GenBank/DDBJ databases">
        <title>Draft Genome Sequence of the Prevotella sp. BCRC 81118, Isolated from Human Feces.</title>
        <authorList>
            <person name="Huang C.-H."/>
        </authorList>
    </citation>
    <scope>NUCLEOTIDE SEQUENCE [LARGE SCALE GENOMIC DNA]</scope>
    <source>
        <strain evidence="3 4">BCRC 81118</strain>
    </source>
</reference>
<dbReference type="GeneID" id="302995075"/>
<dbReference type="Pfam" id="PF01966">
    <property type="entry name" value="HD"/>
    <property type="match status" value="1"/>
</dbReference>